<dbReference type="AlphaFoldDB" id="A0A7L5DUA1"/>
<sequence length="82" mass="9300">MDIYDYIMASIDSEVFIKSTILIKGADIIKMSPRANEEIIASTLPGGAIGDHCKYFRVSESYVKWDLSYANYCMYLATIPNY</sequence>
<evidence type="ECO:0000313" key="2">
    <source>
        <dbReference type="Proteomes" id="UP000503278"/>
    </source>
</evidence>
<proteinExistence type="predicted"/>
<evidence type="ECO:0000313" key="1">
    <source>
        <dbReference type="EMBL" id="QJD94632.1"/>
    </source>
</evidence>
<accession>A0A7L5DUA1</accession>
<keyword evidence="2" id="KW-1185">Reference proteome</keyword>
<protein>
    <submittedName>
        <fullName evidence="1">Uncharacterized protein</fullName>
    </submittedName>
</protein>
<name>A0A7L5DUA1_9SPHI</name>
<dbReference type="RefSeq" id="WP_169605649.1">
    <property type="nucleotide sequence ID" value="NZ_CP051682.1"/>
</dbReference>
<dbReference type="EMBL" id="CP051682">
    <property type="protein sequence ID" value="QJD94632.1"/>
    <property type="molecule type" value="Genomic_DNA"/>
</dbReference>
<dbReference type="Proteomes" id="UP000503278">
    <property type="component" value="Chromosome"/>
</dbReference>
<reference evidence="1 2" key="1">
    <citation type="submission" date="2020-04" db="EMBL/GenBank/DDBJ databases">
        <title>Genome sequencing of novel species.</title>
        <authorList>
            <person name="Heo J."/>
            <person name="Kim S.-J."/>
            <person name="Kim J.-S."/>
            <person name="Hong S.-B."/>
            <person name="Kwon S.-W."/>
        </authorList>
    </citation>
    <scope>NUCLEOTIDE SEQUENCE [LARGE SCALE GENOMIC DNA]</scope>
    <source>
        <strain evidence="1 2">F39-2</strain>
    </source>
</reference>
<organism evidence="1 2">
    <name type="scientific">Mucilaginibacter robiniae</name>
    <dbReference type="NCBI Taxonomy" id="2728022"/>
    <lineage>
        <taxon>Bacteria</taxon>
        <taxon>Pseudomonadati</taxon>
        <taxon>Bacteroidota</taxon>
        <taxon>Sphingobacteriia</taxon>
        <taxon>Sphingobacteriales</taxon>
        <taxon>Sphingobacteriaceae</taxon>
        <taxon>Mucilaginibacter</taxon>
    </lineage>
</organism>
<dbReference type="KEGG" id="mrob:HH214_01475"/>
<gene>
    <name evidence="1" type="ORF">HH214_01475</name>
</gene>